<dbReference type="Proteomes" id="UP000243459">
    <property type="component" value="Chromosome 4"/>
</dbReference>
<name>A0A5P1F1C6_ASPOF</name>
<keyword evidence="3" id="KW-1185">Reference proteome</keyword>
<feature type="coiled-coil region" evidence="1">
    <location>
        <begin position="4"/>
        <end position="38"/>
    </location>
</feature>
<dbReference type="EMBL" id="CM007384">
    <property type="protein sequence ID" value="ONK71992.1"/>
    <property type="molecule type" value="Genomic_DNA"/>
</dbReference>
<evidence type="ECO:0000256" key="1">
    <source>
        <dbReference type="SAM" id="Coils"/>
    </source>
</evidence>
<organism evidence="2 3">
    <name type="scientific">Asparagus officinalis</name>
    <name type="common">Garden asparagus</name>
    <dbReference type="NCBI Taxonomy" id="4686"/>
    <lineage>
        <taxon>Eukaryota</taxon>
        <taxon>Viridiplantae</taxon>
        <taxon>Streptophyta</taxon>
        <taxon>Embryophyta</taxon>
        <taxon>Tracheophyta</taxon>
        <taxon>Spermatophyta</taxon>
        <taxon>Magnoliopsida</taxon>
        <taxon>Liliopsida</taxon>
        <taxon>Asparagales</taxon>
        <taxon>Asparagaceae</taxon>
        <taxon>Asparagoideae</taxon>
        <taxon>Asparagus</taxon>
    </lineage>
</organism>
<accession>A0A5P1F1C6</accession>
<keyword evidence="1" id="KW-0175">Coiled coil</keyword>
<evidence type="ECO:0000313" key="3">
    <source>
        <dbReference type="Proteomes" id="UP000243459"/>
    </source>
</evidence>
<proteinExistence type="predicted"/>
<reference evidence="3" key="1">
    <citation type="journal article" date="2017" name="Nat. Commun.">
        <title>The asparagus genome sheds light on the origin and evolution of a young Y chromosome.</title>
        <authorList>
            <person name="Harkess A."/>
            <person name="Zhou J."/>
            <person name="Xu C."/>
            <person name="Bowers J.E."/>
            <person name="Van der Hulst R."/>
            <person name="Ayyampalayam S."/>
            <person name="Mercati F."/>
            <person name="Riccardi P."/>
            <person name="McKain M.R."/>
            <person name="Kakrana A."/>
            <person name="Tang H."/>
            <person name="Ray J."/>
            <person name="Groenendijk J."/>
            <person name="Arikit S."/>
            <person name="Mathioni S.M."/>
            <person name="Nakano M."/>
            <person name="Shan H."/>
            <person name="Telgmann-Rauber A."/>
            <person name="Kanno A."/>
            <person name="Yue Z."/>
            <person name="Chen H."/>
            <person name="Li W."/>
            <person name="Chen Y."/>
            <person name="Xu X."/>
            <person name="Zhang Y."/>
            <person name="Luo S."/>
            <person name="Chen H."/>
            <person name="Gao J."/>
            <person name="Mao Z."/>
            <person name="Pires J.C."/>
            <person name="Luo M."/>
            <person name="Kudrna D."/>
            <person name="Wing R.A."/>
            <person name="Meyers B.C."/>
            <person name="Yi K."/>
            <person name="Kong H."/>
            <person name="Lavrijsen P."/>
            <person name="Sunseri F."/>
            <person name="Falavigna A."/>
            <person name="Ye Y."/>
            <person name="Leebens-Mack J.H."/>
            <person name="Chen G."/>
        </authorList>
    </citation>
    <scope>NUCLEOTIDE SEQUENCE [LARGE SCALE GENOMIC DNA]</scope>
    <source>
        <strain evidence="3">cv. DH0086</strain>
    </source>
</reference>
<gene>
    <name evidence="2" type="ORF">A4U43_C04F14530</name>
</gene>
<sequence length="72" mass="8226">MPKFRTLNSEIEKSEMDVEEAEAELEGKEIECLACQNRVIAPYTIVVIPSEKFEIKYLEVESREAVFMATIG</sequence>
<dbReference type="AlphaFoldDB" id="A0A5P1F1C6"/>
<dbReference type="Gramene" id="ONK71992">
    <property type="protein sequence ID" value="ONK71992"/>
    <property type="gene ID" value="A4U43_C04F14530"/>
</dbReference>
<protein>
    <submittedName>
        <fullName evidence="2">Uncharacterized protein</fullName>
    </submittedName>
</protein>
<evidence type="ECO:0000313" key="2">
    <source>
        <dbReference type="EMBL" id="ONK71992.1"/>
    </source>
</evidence>